<dbReference type="InterPro" id="IPR013324">
    <property type="entry name" value="RNA_pol_sigma_r3/r4-like"/>
</dbReference>
<accession>A0A399CZB3</accession>
<comment type="similarity">
    <text evidence="1">Belongs to the sigma-70 factor family. ECF subfamily.</text>
</comment>
<evidence type="ECO:0000256" key="2">
    <source>
        <dbReference type="ARBA" id="ARBA00023015"/>
    </source>
</evidence>
<dbReference type="Pfam" id="PF08281">
    <property type="entry name" value="Sigma70_r4_2"/>
    <property type="match status" value="1"/>
</dbReference>
<dbReference type="RefSeq" id="WP_119351384.1">
    <property type="nucleotide sequence ID" value="NZ_QWET01000017.1"/>
</dbReference>
<proteinExistence type="inferred from homology"/>
<keyword evidence="8" id="KW-1185">Reference proteome</keyword>
<dbReference type="PANTHER" id="PTHR43133">
    <property type="entry name" value="RNA POLYMERASE ECF-TYPE SIGMA FACTO"/>
    <property type="match status" value="1"/>
</dbReference>
<dbReference type="InterPro" id="IPR014284">
    <property type="entry name" value="RNA_pol_sigma-70_dom"/>
</dbReference>
<dbReference type="EMBL" id="QWET01000017">
    <property type="protein sequence ID" value="RIH63741.1"/>
    <property type="molecule type" value="Genomic_DNA"/>
</dbReference>
<dbReference type="InterPro" id="IPR036388">
    <property type="entry name" value="WH-like_DNA-bd_sf"/>
</dbReference>
<dbReference type="Proteomes" id="UP000266441">
    <property type="component" value="Unassembled WGS sequence"/>
</dbReference>
<evidence type="ECO:0000256" key="4">
    <source>
        <dbReference type="ARBA" id="ARBA00023163"/>
    </source>
</evidence>
<feature type="domain" description="RNA polymerase sigma-70 region 2" evidence="5">
    <location>
        <begin position="27"/>
        <end position="93"/>
    </location>
</feature>
<dbReference type="InterPro" id="IPR014327">
    <property type="entry name" value="RNA_pol_sigma70_bacteroid"/>
</dbReference>
<keyword evidence="3" id="KW-0731">Sigma factor</keyword>
<evidence type="ECO:0000259" key="6">
    <source>
        <dbReference type="Pfam" id="PF08281"/>
    </source>
</evidence>
<name>A0A399CZB3_9BACT</name>
<dbReference type="SUPFAM" id="SSF88946">
    <property type="entry name" value="Sigma2 domain of RNA polymerase sigma factors"/>
    <property type="match status" value="1"/>
</dbReference>
<dbReference type="NCBIfam" id="TIGR02937">
    <property type="entry name" value="sigma70-ECF"/>
    <property type="match status" value="1"/>
</dbReference>
<protein>
    <submittedName>
        <fullName evidence="7">RNA polymerase sigma-70 factor</fullName>
    </submittedName>
</protein>
<organism evidence="7 8">
    <name type="scientific">Mariniphaga sediminis</name>
    <dbReference type="NCBI Taxonomy" id="1628158"/>
    <lineage>
        <taxon>Bacteria</taxon>
        <taxon>Pseudomonadati</taxon>
        <taxon>Bacteroidota</taxon>
        <taxon>Bacteroidia</taxon>
        <taxon>Marinilabiliales</taxon>
        <taxon>Prolixibacteraceae</taxon>
        <taxon>Mariniphaga</taxon>
    </lineage>
</organism>
<dbReference type="GO" id="GO:0003677">
    <property type="term" value="F:DNA binding"/>
    <property type="evidence" value="ECO:0007669"/>
    <property type="project" value="InterPro"/>
</dbReference>
<dbReference type="Gene3D" id="1.10.1740.10">
    <property type="match status" value="1"/>
</dbReference>
<dbReference type="OrthoDB" id="1342792at2"/>
<feature type="domain" description="RNA polymerase sigma factor 70 region 4 type 2" evidence="6">
    <location>
        <begin position="124"/>
        <end position="174"/>
    </location>
</feature>
<gene>
    <name evidence="7" type="ORF">D1164_18480</name>
</gene>
<dbReference type="PANTHER" id="PTHR43133:SF46">
    <property type="entry name" value="RNA POLYMERASE SIGMA-70 FACTOR ECF SUBFAMILY"/>
    <property type="match status" value="1"/>
</dbReference>
<evidence type="ECO:0000256" key="3">
    <source>
        <dbReference type="ARBA" id="ARBA00023082"/>
    </source>
</evidence>
<dbReference type="GO" id="GO:0006352">
    <property type="term" value="P:DNA-templated transcription initiation"/>
    <property type="evidence" value="ECO:0007669"/>
    <property type="project" value="InterPro"/>
</dbReference>
<reference evidence="7 8" key="1">
    <citation type="journal article" date="2015" name="Int. J. Syst. Evol. Microbiol.">
        <title>Mariniphaga sediminis sp. nov., isolated from coastal sediment.</title>
        <authorList>
            <person name="Wang F.Q."/>
            <person name="Shen Q.Y."/>
            <person name="Chen G.J."/>
            <person name="Du Z.J."/>
        </authorList>
    </citation>
    <scope>NUCLEOTIDE SEQUENCE [LARGE SCALE GENOMIC DNA]</scope>
    <source>
        <strain evidence="7 8">SY21</strain>
    </source>
</reference>
<dbReference type="InterPro" id="IPR039425">
    <property type="entry name" value="RNA_pol_sigma-70-like"/>
</dbReference>
<dbReference type="InterPro" id="IPR013249">
    <property type="entry name" value="RNA_pol_sigma70_r4_t2"/>
</dbReference>
<comment type="caution">
    <text evidence="7">The sequence shown here is derived from an EMBL/GenBank/DDBJ whole genome shotgun (WGS) entry which is preliminary data.</text>
</comment>
<dbReference type="InterPro" id="IPR007627">
    <property type="entry name" value="RNA_pol_sigma70_r2"/>
</dbReference>
<evidence type="ECO:0000259" key="5">
    <source>
        <dbReference type="Pfam" id="PF04542"/>
    </source>
</evidence>
<dbReference type="Gene3D" id="1.10.10.10">
    <property type="entry name" value="Winged helix-like DNA-binding domain superfamily/Winged helix DNA-binding domain"/>
    <property type="match status" value="1"/>
</dbReference>
<dbReference type="GO" id="GO:0016987">
    <property type="term" value="F:sigma factor activity"/>
    <property type="evidence" value="ECO:0007669"/>
    <property type="project" value="UniProtKB-KW"/>
</dbReference>
<sequence length="196" mass="23381">MGNQKNISDTRLTYLVKEGVKGAFQELFERYAPRIYQFSLSYLKNEQEAEEQVQDVFLKIWEKRESLDRSKSIKAFIFKIAVNSIYDFTRRKNIENAFKDFARADFDLQSDSTWHQVIFDEMLDSLDVLVKQMPTERQKIFRLSREEGLTNDEIARKLNLSKRTVENQLYRAIAYLKEHFKTESLLALLFFYLWCG</sequence>
<dbReference type="InterPro" id="IPR013325">
    <property type="entry name" value="RNA_pol_sigma_r2"/>
</dbReference>
<keyword evidence="4" id="KW-0804">Transcription</keyword>
<evidence type="ECO:0000256" key="1">
    <source>
        <dbReference type="ARBA" id="ARBA00010641"/>
    </source>
</evidence>
<dbReference type="AlphaFoldDB" id="A0A399CZB3"/>
<dbReference type="SUPFAM" id="SSF88659">
    <property type="entry name" value="Sigma3 and sigma4 domains of RNA polymerase sigma factors"/>
    <property type="match status" value="1"/>
</dbReference>
<dbReference type="Pfam" id="PF04542">
    <property type="entry name" value="Sigma70_r2"/>
    <property type="match status" value="1"/>
</dbReference>
<keyword evidence="2" id="KW-0805">Transcription regulation</keyword>
<dbReference type="NCBIfam" id="TIGR02985">
    <property type="entry name" value="Sig70_bacteroi1"/>
    <property type="match status" value="1"/>
</dbReference>
<evidence type="ECO:0000313" key="8">
    <source>
        <dbReference type="Proteomes" id="UP000266441"/>
    </source>
</evidence>
<evidence type="ECO:0000313" key="7">
    <source>
        <dbReference type="EMBL" id="RIH63741.1"/>
    </source>
</evidence>